<dbReference type="Gene3D" id="3.10.129.10">
    <property type="entry name" value="Hotdog Thioesterase"/>
    <property type="match status" value="1"/>
</dbReference>
<evidence type="ECO:0000259" key="2">
    <source>
        <dbReference type="Pfam" id="PF13452"/>
    </source>
</evidence>
<dbReference type="Pfam" id="PF01575">
    <property type="entry name" value="MaoC_dehydratas"/>
    <property type="match status" value="1"/>
</dbReference>
<dbReference type="SUPFAM" id="SSF54637">
    <property type="entry name" value="Thioesterase/thiol ester dehydrase-isomerase"/>
    <property type="match status" value="2"/>
</dbReference>
<name>A0A6J7E129_9ZZZZ</name>
<dbReference type="InterPro" id="IPR029069">
    <property type="entry name" value="HotDog_dom_sf"/>
</dbReference>
<dbReference type="Pfam" id="PF13452">
    <property type="entry name" value="FAS1_DH_region"/>
    <property type="match status" value="1"/>
</dbReference>
<gene>
    <name evidence="3" type="ORF">UFOPK3423_00949</name>
</gene>
<dbReference type="GO" id="GO:0044594">
    <property type="term" value="F:17-beta-hydroxysteroid dehydrogenase (NAD+) activity"/>
    <property type="evidence" value="ECO:0007669"/>
    <property type="project" value="TreeGrafter"/>
</dbReference>
<dbReference type="GO" id="GO:0004300">
    <property type="term" value="F:enoyl-CoA hydratase activity"/>
    <property type="evidence" value="ECO:0007669"/>
    <property type="project" value="TreeGrafter"/>
</dbReference>
<feature type="domain" description="MaoC-like" evidence="1">
    <location>
        <begin position="172"/>
        <end position="264"/>
    </location>
</feature>
<dbReference type="AlphaFoldDB" id="A0A6J7E129"/>
<protein>
    <submittedName>
        <fullName evidence="3">Unannotated protein</fullName>
    </submittedName>
</protein>
<dbReference type="PANTHER" id="PTHR13078">
    <property type="entry name" value="PEROXISOMAL MULTIFUNCTIONAL ENZYME TYPE 2-RELATED"/>
    <property type="match status" value="1"/>
</dbReference>
<dbReference type="GO" id="GO:0006635">
    <property type="term" value="P:fatty acid beta-oxidation"/>
    <property type="evidence" value="ECO:0007669"/>
    <property type="project" value="TreeGrafter"/>
</dbReference>
<reference evidence="3" key="1">
    <citation type="submission" date="2020-05" db="EMBL/GenBank/DDBJ databases">
        <authorList>
            <person name="Chiriac C."/>
            <person name="Salcher M."/>
            <person name="Ghai R."/>
            <person name="Kavagutti S V."/>
        </authorList>
    </citation>
    <scope>NUCLEOTIDE SEQUENCE</scope>
</reference>
<dbReference type="InterPro" id="IPR039569">
    <property type="entry name" value="FAS1-like_DH_region"/>
</dbReference>
<dbReference type="GO" id="GO:0003857">
    <property type="term" value="F:(3S)-3-hydroxyacyl-CoA dehydrogenase (NAD+) activity"/>
    <property type="evidence" value="ECO:0007669"/>
    <property type="project" value="TreeGrafter"/>
</dbReference>
<accession>A0A6J7E129</accession>
<dbReference type="EMBL" id="CAFBLQ010000095">
    <property type="protein sequence ID" value="CAB4874955.1"/>
    <property type="molecule type" value="Genomic_DNA"/>
</dbReference>
<dbReference type="CDD" id="cd03441">
    <property type="entry name" value="R_hydratase_like"/>
    <property type="match status" value="1"/>
</dbReference>
<evidence type="ECO:0000259" key="1">
    <source>
        <dbReference type="Pfam" id="PF01575"/>
    </source>
</evidence>
<dbReference type="InterPro" id="IPR002539">
    <property type="entry name" value="MaoC-like_dom"/>
</dbReference>
<proteinExistence type="predicted"/>
<organism evidence="3">
    <name type="scientific">freshwater metagenome</name>
    <dbReference type="NCBI Taxonomy" id="449393"/>
    <lineage>
        <taxon>unclassified sequences</taxon>
        <taxon>metagenomes</taxon>
        <taxon>ecological metagenomes</taxon>
    </lineage>
</organism>
<feature type="domain" description="FAS1-like dehydratase" evidence="2">
    <location>
        <begin position="15"/>
        <end position="133"/>
    </location>
</feature>
<dbReference type="PANTHER" id="PTHR13078:SF56">
    <property type="entry name" value="PEROXISOMAL MULTIFUNCTIONAL ENZYME TYPE 2"/>
    <property type="match status" value="1"/>
</dbReference>
<evidence type="ECO:0000313" key="3">
    <source>
        <dbReference type="EMBL" id="CAB4874955.1"/>
    </source>
</evidence>
<sequence>MLIRVPPKAFDPTPPVEHDVDDRRLMAYAGGLGDTSPALFDLDHPGGIVAHPVFPVCLEWPIMVHGAMGVEFLNGDPLEGMHSGHEITWHRPIRGGERLRTDGRLLSLTRKRTGVLVLVELRTVDAAGAPVVTTRESVFYVGAELEGGDVAAEHEPSPLLPEVDLAEVGGFTVTLVDSVVYSETAQIYNAIHTDIRVARAAGLPDGPLIAGSATFAHCVSLLSRELLGGDPTPIVRLGCRFAGPVPMPSDLRVFAGRAGDVIRFEAQTGPGVHAITDGFLTLG</sequence>